<sequence>MKIESVFDPAFAAYGHVVTGLEDAKAEILPALAATPLPEAGTAYCPQDETLQALPAAVQVSEHLFGGMPCQLGWCNGRNTKLNCLEYHRDSEYNLANEDFILLLARREEIVDGRLDTAKVRAFKVPAGTLVEVYATTLHYAPCQAAKDGSFRVLVALPAGTNGPKPDITPRADEDGYLWACNKWLLAHPDSAEAAQGAAAVLTGENLDIAGSL</sequence>
<protein>
    <submittedName>
        <fullName evidence="1">DUF4867 family protein</fullName>
    </submittedName>
</protein>
<reference evidence="1" key="1">
    <citation type="journal article" date="2021" name="PeerJ">
        <title>Extensive microbial diversity within the chicken gut microbiome revealed by metagenomics and culture.</title>
        <authorList>
            <person name="Gilroy R."/>
            <person name="Ravi A."/>
            <person name="Getino M."/>
            <person name="Pursley I."/>
            <person name="Horton D.L."/>
            <person name="Alikhan N.F."/>
            <person name="Baker D."/>
            <person name="Gharbi K."/>
            <person name="Hall N."/>
            <person name="Watson M."/>
            <person name="Adriaenssens E.M."/>
            <person name="Foster-Nyarko E."/>
            <person name="Jarju S."/>
            <person name="Secka A."/>
            <person name="Antonio M."/>
            <person name="Oren A."/>
            <person name="Chaudhuri R.R."/>
            <person name="La Ragione R."/>
            <person name="Hildebrand F."/>
            <person name="Pallen M.J."/>
        </authorList>
    </citation>
    <scope>NUCLEOTIDE SEQUENCE</scope>
    <source>
        <strain evidence="1">ChiHecec2B26-7398</strain>
    </source>
</reference>
<accession>A0A9D1XYY2</accession>
<dbReference type="InterPro" id="IPR011051">
    <property type="entry name" value="RmlC_Cupin_sf"/>
</dbReference>
<organism evidence="1 2">
    <name type="scientific">Candidatus Gemmiger excrementipullorum</name>
    <dbReference type="NCBI Taxonomy" id="2838610"/>
    <lineage>
        <taxon>Bacteria</taxon>
        <taxon>Bacillati</taxon>
        <taxon>Bacillota</taxon>
        <taxon>Clostridia</taxon>
        <taxon>Eubacteriales</taxon>
        <taxon>Gemmiger</taxon>
    </lineage>
</organism>
<reference evidence="1" key="2">
    <citation type="submission" date="2021-04" db="EMBL/GenBank/DDBJ databases">
        <authorList>
            <person name="Gilroy R."/>
        </authorList>
    </citation>
    <scope>NUCLEOTIDE SEQUENCE</scope>
    <source>
        <strain evidence="1">ChiHecec2B26-7398</strain>
    </source>
</reference>
<dbReference type="SUPFAM" id="SSF51182">
    <property type="entry name" value="RmlC-like cupins"/>
    <property type="match status" value="1"/>
</dbReference>
<comment type="caution">
    <text evidence="1">The sequence shown here is derived from an EMBL/GenBank/DDBJ whole genome shotgun (WGS) entry which is preliminary data.</text>
</comment>
<dbReference type="AlphaFoldDB" id="A0A9D1XYY2"/>
<dbReference type="InterPro" id="IPR024060">
    <property type="entry name" value="Ureidoglycolate_lyase_dom_sf"/>
</dbReference>
<dbReference type="Proteomes" id="UP000886751">
    <property type="component" value="Unassembled WGS sequence"/>
</dbReference>
<dbReference type="EMBL" id="DXEI01000025">
    <property type="protein sequence ID" value="HIX94078.1"/>
    <property type="molecule type" value="Genomic_DNA"/>
</dbReference>
<dbReference type="Gene3D" id="2.60.120.480">
    <property type="entry name" value="Ureidoglycolate hydrolase"/>
    <property type="match status" value="1"/>
</dbReference>
<proteinExistence type="predicted"/>
<name>A0A9D1XYY2_9FIRM</name>
<evidence type="ECO:0000313" key="1">
    <source>
        <dbReference type="EMBL" id="HIX94078.1"/>
    </source>
</evidence>
<dbReference type="GO" id="GO:0004848">
    <property type="term" value="F:ureidoglycolate hydrolase activity"/>
    <property type="evidence" value="ECO:0007669"/>
    <property type="project" value="InterPro"/>
</dbReference>
<dbReference type="Pfam" id="PF16161">
    <property type="entry name" value="DUF4867"/>
    <property type="match status" value="1"/>
</dbReference>
<evidence type="ECO:0000313" key="2">
    <source>
        <dbReference type="Proteomes" id="UP000886751"/>
    </source>
</evidence>
<gene>
    <name evidence="1" type="ORF">H9846_01290</name>
</gene>
<dbReference type="InterPro" id="IPR032358">
    <property type="entry name" value="DUF4867"/>
</dbReference>